<organism evidence="14 15">
    <name type="scientific">Cuscuta australis</name>
    <dbReference type="NCBI Taxonomy" id="267555"/>
    <lineage>
        <taxon>Eukaryota</taxon>
        <taxon>Viridiplantae</taxon>
        <taxon>Streptophyta</taxon>
        <taxon>Embryophyta</taxon>
        <taxon>Tracheophyta</taxon>
        <taxon>Spermatophyta</taxon>
        <taxon>Magnoliopsida</taxon>
        <taxon>eudicotyledons</taxon>
        <taxon>Gunneridae</taxon>
        <taxon>Pentapetalae</taxon>
        <taxon>asterids</taxon>
        <taxon>lamiids</taxon>
        <taxon>Solanales</taxon>
        <taxon>Convolvulaceae</taxon>
        <taxon>Cuscuteae</taxon>
        <taxon>Cuscuta</taxon>
        <taxon>Cuscuta subgen. Grammica</taxon>
        <taxon>Cuscuta sect. Cleistogrammica</taxon>
    </lineage>
</organism>
<dbReference type="InterPro" id="IPR039391">
    <property type="entry name" value="Phytocyanin-like"/>
</dbReference>
<keyword evidence="8" id="KW-0449">Lipoprotein</keyword>
<keyword evidence="11" id="KW-1133">Transmembrane helix</keyword>
<keyword evidence="2" id="KW-1003">Cell membrane</keyword>
<dbReference type="GO" id="GO:0009055">
    <property type="term" value="F:electron transfer activity"/>
    <property type="evidence" value="ECO:0007669"/>
    <property type="project" value="InterPro"/>
</dbReference>
<sequence>MAAQNSSRNVLHVLGCISACILLLFVHKGSALELNVGGDGVWNVPSDKDSNRYNRWAEKHRFQINDTIVFKFQDKNDSVLLVSKEDYNKCDTSKPIEQYGSNGGGQQTTVTLGHSGPFYFISGLHCDKNEKLVVVVLADRRHNNPAAPPPQSKNPTTPSPAPAGEGSPPPPPSGPSPSGVVTPTPAPSIDSPPSKNGGFQMVSGFVSSIGVTLVGSLLLLF</sequence>
<reference evidence="14 15" key="1">
    <citation type="submission" date="2018-06" db="EMBL/GenBank/DDBJ databases">
        <title>The Genome of Cuscuta australis (Dodder) Provides Insight into the Evolution of Plant Parasitism.</title>
        <authorList>
            <person name="Liu H."/>
        </authorList>
    </citation>
    <scope>NUCLEOTIDE SEQUENCE [LARGE SCALE GENOMIC DNA]</scope>
    <source>
        <strain evidence="15">cv. Yunnan</strain>
        <tissue evidence="14">Vines</tissue>
    </source>
</reference>
<feature type="chain" id="PRO_5016322891" description="Phytocyanin domain-containing protein" evidence="12">
    <location>
        <begin position="32"/>
        <end position="221"/>
    </location>
</feature>
<evidence type="ECO:0000313" key="15">
    <source>
        <dbReference type="Proteomes" id="UP000249390"/>
    </source>
</evidence>
<dbReference type="Gene3D" id="2.60.40.420">
    <property type="entry name" value="Cupredoxins - blue copper proteins"/>
    <property type="match status" value="1"/>
</dbReference>
<comment type="similarity">
    <text evidence="9">Belongs to the early nodulin-like (ENODL) family.</text>
</comment>
<evidence type="ECO:0000256" key="2">
    <source>
        <dbReference type="ARBA" id="ARBA00022475"/>
    </source>
</evidence>
<feature type="compositionally biased region" description="Pro residues" evidence="10">
    <location>
        <begin position="146"/>
        <end position="175"/>
    </location>
</feature>
<dbReference type="Proteomes" id="UP000249390">
    <property type="component" value="Unassembled WGS sequence"/>
</dbReference>
<evidence type="ECO:0000256" key="8">
    <source>
        <dbReference type="ARBA" id="ARBA00023288"/>
    </source>
</evidence>
<evidence type="ECO:0000256" key="7">
    <source>
        <dbReference type="ARBA" id="ARBA00023180"/>
    </source>
</evidence>
<proteinExistence type="inferred from homology"/>
<evidence type="ECO:0000256" key="11">
    <source>
        <dbReference type="SAM" id="Phobius"/>
    </source>
</evidence>
<evidence type="ECO:0000256" key="3">
    <source>
        <dbReference type="ARBA" id="ARBA00022622"/>
    </source>
</evidence>
<evidence type="ECO:0000256" key="5">
    <source>
        <dbReference type="ARBA" id="ARBA00023136"/>
    </source>
</evidence>
<dbReference type="CDD" id="cd11019">
    <property type="entry name" value="OsENODL1_like"/>
    <property type="match status" value="1"/>
</dbReference>
<evidence type="ECO:0000313" key="14">
    <source>
        <dbReference type="EMBL" id="RAL45347.1"/>
    </source>
</evidence>
<gene>
    <name evidence="14" type="ORF">DM860_013743</name>
</gene>
<evidence type="ECO:0000256" key="4">
    <source>
        <dbReference type="ARBA" id="ARBA00022729"/>
    </source>
</evidence>
<evidence type="ECO:0000256" key="1">
    <source>
        <dbReference type="ARBA" id="ARBA00004609"/>
    </source>
</evidence>
<keyword evidence="6" id="KW-1015">Disulfide bond</keyword>
<evidence type="ECO:0000256" key="12">
    <source>
        <dbReference type="SAM" id="SignalP"/>
    </source>
</evidence>
<keyword evidence="7" id="KW-0325">Glycoprotein</keyword>
<keyword evidence="11" id="KW-0812">Transmembrane</keyword>
<name>A0A328DHX1_9ASTE</name>
<comment type="subcellular location">
    <subcellularLocation>
        <location evidence="1">Cell membrane</location>
        <topology evidence="1">Lipid-anchor</topology>
        <topology evidence="1">GPI-anchor</topology>
    </subcellularLocation>
</comment>
<evidence type="ECO:0000256" key="6">
    <source>
        <dbReference type="ARBA" id="ARBA00023157"/>
    </source>
</evidence>
<dbReference type="AlphaFoldDB" id="A0A328DHX1"/>
<dbReference type="GO" id="GO:0005886">
    <property type="term" value="C:plasma membrane"/>
    <property type="evidence" value="ECO:0007669"/>
    <property type="project" value="UniProtKB-SubCell"/>
</dbReference>
<dbReference type="PROSITE" id="PS51485">
    <property type="entry name" value="PHYTOCYANIN"/>
    <property type="match status" value="1"/>
</dbReference>
<dbReference type="EMBL" id="NQVE01000134">
    <property type="protein sequence ID" value="RAL45347.1"/>
    <property type="molecule type" value="Genomic_DNA"/>
</dbReference>
<comment type="caution">
    <text evidence="14">The sequence shown here is derived from an EMBL/GenBank/DDBJ whole genome shotgun (WGS) entry which is preliminary data.</text>
</comment>
<feature type="region of interest" description="Disordered" evidence="10">
    <location>
        <begin position="142"/>
        <end position="197"/>
    </location>
</feature>
<dbReference type="PANTHER" id="PTHR33021">
    <property type="entry name" value="BLUE COPPER PROTEIN"/>
    <property type="match status" value="1"/>
</dbReference>
<feature type="transmembrane region" description="Helical" evidence="11">
    <location>
        <begin position="198"/>
        <end position="220"/>
    </location>
</feature>
<keyword evidence="5 11" id="KW-0472">Membrane</keyword>
<dbReference type="InterPro" id="IPR041846">
    <property type="entry name" value="ENL_dom"/>
</dbReference>
<dbReference type="InterPro" id="IPR008972">
    <property type="entry name" value="Cupredoxin"/>
</dbReference>
<dbReference type="PANTHER" id="PTHR33021:SF197">
    <property type="entry name" value="EARLY NODULIN-LIKE PROTEIN 13"/>
    <property type="match status" value="1"/>
</dbReference>
<evidence type="ECO:0000256" key="10">
    <source>
        <dbReference type="SAM" id="MobiDB-lite"/>
    </source>
</evidence>
<evidence type="ECO:0000259" key="13">
    <source>
        <dbReference type="PROSITE" id="PS51485"/>
    </source>
</evidence>
<dbReference type="InterPro" id="IPR003245">
    <property type="entry name" value="Phytocyanin_dom"/>
</dbReference>
<feature type="domain" description="Phytocyanin" evidence="13">
    <location>
        <begin position="32"/>
        <end position="138"/>
    </location>
</feature>
<dbReference type="SUPFAM" id="SSF49503">
    <property type="entry name" value="Cupredoxins"/>
    <property type="match status" value="1"/>
</dbReference>
<dbReference type="GO" id="GO:0098552">
    <property type="term" value="C:side of membrane"/>
    <property type="evidence" value="ECO:0007669"/>
    <property type="project" value="UniProtKB-KW"/>
</dbReference>
<feature type="signal peptide" evidence="12">
    <location>
        <begin position="1"/>
        <end position="31"/>
    </location>
</feature>
<dbReference type="Pfam" id="PF02298">
    <property type="entry name" value="Cu_bind_like"/>
    <property type="match status" value="1"/>
</dbReference>
<keyword evidence="15" id="KW-1185">Reference proteome</keyword>
<keyword evidence="4 12" id="KW-0732">Signal</keyword>
<protein>
    <recommendedName>
        <fullName evidence="13">Phytocyanin domain-containing protein</fullName>
    </recommendedName>
</protein>
<keyword evidence="3" id="KW-0336">GPI-anchor</keyword>
<evidence type="ECO:0000256" key="9">
    <source>
        <dbReference type="ARBA" id="ARBA00035011"/>
    </source>
</evidence>
<accession>A0A328DHX1</accession>